<evidence type="ECO:0000313" key="2">
    <source>
        <dbReference type="EMBL" id="SNY05861.1"/>
    </source>
</evidence>
<dbReference type="OrthoDB" id="2112693at2"/>
<reference evidence="3" key="1">
    <citation type="submission" date="2017-09" db="EMBL/GenBank/DDBJ databases">
        <authorList>
            <person name="Varghese N."/>
            <person name="Submissions S."/>
        </authorList>
    </citation>
    <scope>NUCLEOTIDE SEQUENCE [LARGE SCALE GENOMIC DNA]</scope>
    <source>
        <strain evidence="3">MSL47</strain>
    </source>
</reference>
<proteinExistence type="predicted"/>
<evidence type="ECO:0000256" key="1">
    <source>
        <dbReference type="SAM" id="Coils"/>
    </source>
</evidence>
<gene>
    <name evidence="2" type="ORF">SAMN06265827_101162</name>
</gene>
<name>A0A285F6N8_9FIRM</name>
<feature type="coiled-coil region" evidence="1">
    <location>
        <begin position="90"/>
        <end position="120"/>
    </location>
</feature>
<keyword evidence="1" id="KW-0175">Coiled coil</keyword>
<keyword evidence="3" id="KW-1185">Reference proteome</keyword>
<accession>A0A285F6N8</accession>
<protein>
    <submittedName>
        <fullName evidence="2">Uncharacterized protein</fullName>
    </submittedName>
</protein>
<sequence>MTTTDIQNISNDYEKLMDHQFNLLQDMINLSDYVIYQEYQDLQLLKTGRKLLNKMIEINKLNIELIDNFPEEEEVKFIIKQYQNYQLDPIYKIEEEIKNLEVILEDIEEVSENYNNVDEDFLIDTMDTIVMIATYNLRDYENTLKDTFGIM</sequence>
<dbReference type="Proteomes" id="UP000219573">
    <property type="component" value="Unassembled WGS sequence"/>
</dbReference>
<dbReference type="EMBL" id="OBDZ01000001">
    <property type="protein sequence ID" value="SNY05861.1"/>
    <property type="molecule type" value="Genomic_DNA"/>
</dbReference>
<dbReference type="RefSeq" id="WP_097016204.1">
    <property type="nucleotide sequence ID" value="NZ_OBDZ01000001.1"/>
</dbReference>
<organism evidence="2 3">
    <name type="scientific">Orenia metallireducens</name>
    <dbReference type="NCBI Taxonomy" id="1413210"/>
    <lineage>
        <taxon>Bacteria</taxon>
        <taxon>Bacillati</taxon>
        <taxon>Bacillota</taxon>
        <taxon>Clostridia</taxon>
        <taxon>Halanaerobiales</taxon>
        <taxon>Halobacteroidaceae</taxon>
        <taxon>Orenia</taxon>
    </lineage>
</organism>
<dbReference type="AlphaFoldDB" id="A0A285F6N8"/>
<evidence type="ECO:0000313" key="3">
    <source>
        <dbReference type="Proteomes" id="UP000219573"/>
    </source>
</evidence>